<evidence type="ECO:0000313" key="3">
    <source>
        <dbReference type="Proteomes" id="UP000294958"/>
    </source>
</evidence>
<dbReference type="EMBL" id="SNZF01000058">
    <property type="protein sequence ID" value="TDR28827.1"/>
    <property type="molecule type" value="Genomic_DNA"/>
</dbReference>
<reference evidence="2 3" key="1">
    <citation type="submission" date="2019-03" db="EMBL/GenBank/DDBJ databases">
        <title>Genomic Encyclopedia of Type Strains, Phase IV (KMG-IV): sequencing the most valuable type-strain genomes for metagenomic binning, comparative biology and taxonomic classification.</title>
        <authorList>
            <person name="Goeker M."/>
        </authorList>
    </citation>
    <scope>NUCLEOTIDE SEQUENCE [LARGE SCALE GENOMIC DNA]</scope>
    <source>
        <strain evidence="2 3">DSM 11603</strain>
    </source>
</reference>
<gene>
    <name evidence="2" type="ORF">DES43_1585</name>
</gene>
<evidence type="ECO:0000256" key="1">
    <source>
        <dbReference type="SAM" id="MobiDB-lite"/>
    </source>
</evidence>
<name>A0A4R6Y4P8_9HYPH</name>
<dbReference type="OrthoDB" id="9784724at2"/>
<feature type="region of interest" description="Disordered" evidence="1">
    <location>
        <begin position="248"/>
        <end position="289"/>
    </location>
</feature>
<accession>A0A4R6Y4P8</accession>
<sequence>MRGLFKRKGSDIWQGRFRIPENLWRQRDRLLSLGVRGIGKAQEFGRSTGKQDRDEAGKAYRAMLDAWEAKTQAWQALLDSGPESLSHKQRIAIAADHARAFLAKHEEEPFDAPPEAVLPEVSPDGDAAWLAMVERMASPERESLKTDLKEFLRAKGERRTKLAFRLLQKYPGLGALVGRDLAAGLEATHGADTDEALSAHGLHVDAVTRRLVNLEMLGFMGAAQRGLEARRGGEYGPVKELVAAPAYVASSPSSESKRDDGGLPLEDLLDHKAKTTSIRPKTVRDNRRT</sequence>
<dbReference type="RefSeq" id="WP_133676372.1">
    <property type="nucleotide sequence ID" value="NZ_SNZF01000058.1"/>
</dbReference>
<keyword evidence="3" id="KW-1185">Reference proteome</keyword>
<dbReference type="AlphaFoldDB" id="A0A4R6Y4P8"/>
<organism evidence="2 3">
    <name type="scientific">Aquamicrobium defluvii</name>
    <dbReference type="NCBI Taxonomy" id="69279"/>
    <lineage>
        <taxon>Bacteria</taxon>
        <taxon>Pseudomonadati</taxon>
        <taxon>Pseudomonadota</taxon>
        <taxon>Alphaproteobacteria</taxon>
        <taxon>Hyphomicrobiales</taxon>
        <taxon>Phyllobacteriaceae</taxon>
        <taxon>Aquamicrobium</taxon>
    </lineage>
</organism>
<dbReference type="Proteomes" id="UP000294958">
    <property type="component" value="Unassembled WGS sequence"/>
</dbReference>
<protein>
    <submittedName>
        <fullName evidence="2">Uncharacterized protein</fullName>
    </submittedName>
</protein>
<proteinExistence type="predicted"/>
<evidence type="ECO:0000313" key="2">
    <source>
        <dbReference type="EMBL" id="TDR28827.1"/>
    </source>
</evidence>
<comment type="caution">
    <text evidence="2">The sequence shown here is derived from an EMBL/GenBank/DDBJ whole genome shotgun (WGS) entry which is preliminary data.</text>
</comment>